<organism evidence="2 3">
    <name type="scientific">Dictyocaulus viviparus</name>
    <name type="common">Bovine lungworm</name>
    <dbReference type="NCBI Taxonomy" id="29172"/>
    <lineage>
        <taxon>Eukaryota</taxon>
        <taxon>Metazoa</taxon>
        <taxon>Ecdysozoa</taxon>
        <taxon>Nematoda</taxon>
        <taxon>Chromadorea</taxon>
        <taxon>Rhabditida</taxon>
        <taxon>Rhabditina</taxon>
        <taxon>Rhabditomorpha</taxon>
        <taxon>Strongyloidea</taxon>
        <taxon>Metastrongylidae</taxon>
        <taxon>Dictyocaulus</taxon>
    </lineage>
</organism>
<keyword evidence="3" id="KW-1185">Reference proteome</keyword>
<dbReference type="STRING" id="29172.A0A0D8XJ78"/>
<evidence type="ECO:0000256" key="1">
    <source>
        <dbReference type="SAM" id="MobiDB-lite"/>
    </source>
</evidence>
<sequence length="200" mass="22608">MKFASEEQKRQQQIKSLYDMTAQTEKMRAKNKIEAEQKARARREKLNALRRRKGLPEERTPSPEPEPEIPEFQLNEIPLPIEQPLEMAPLERSPTPNVPWHQLVAHARLLRTEIRSSLTLPFSRMSIVSTENGCKLYALGTPSCASNQTVLAAQIPLNDVVSNIVMEPMFSIDQFKVMTGTLSGSALCDTYPLFCLSLTI</sequence>
<proteinExistence type="predicted"/>
<evidence type="ECO:0000313" key="3">
    <source>
        <dbReference type="Proteomes" id="UP000053766"/>
    </source>
</evidence>
<reference evidence="3" key="2">
    <citation type="journal article" date="2016" name="Sci. Rep.">
        <title>Dictyocaulus viviparus genome, variome and transcriptome elucidate lungworm biology and support future intervention.</title>
        <authorList>
            <person name="McNulty S.N."/>
            <person name="Strube C."/>
            <person name="Rosa B.A."/>
            <person name="Martin J.C."/>
            <person name="Tyagi R."/>
            <person name="Choi Y.J."/>
            <person name="Wang Q."/>
            <person name="Hallsworth Pepin K."/>
            <person name="Zhang X."/>
            <person name="Ozersky P."/>
            <person name="Wilson R.K."/>
            <person name="Sternberg P.W."/>
            <person name="Gasser R.B."/>
            <person name="Mitreva M."/>
        </authorList>
    </citation>
    <scope>NUCLEOTIDE SEQUENCE [LARGE SCALE GENOMIC DNA]</scope>
    <source>
        <strain evidence="3">HannoverDv2000</strain>
    </source>
</reference>
<feature type="compositionally biased region" description="Basic and acidic residues" evidence="1">
    <location>
        <begin position="25"/>
        <end position="47"/>
    </location>
</feature>
<dbReference type="OrthoDB" id="5211809at2759"/>
<feature type="region of interest" description="Disordered" evidence="1">
    <location>
        <begin position="1"/>
        <end position="72"/>
    </location>
</feature>
<accession>A0A0D8XJ78</accession>
<gene>
    <name evidence="2" type="ORF">DICVIV_09317</name>
</gene>
<feature type="compositionally biased region" description="Basic and acidic residues" evidence="1">
    <location>
        <begin position="1"/>
        <end position="10"/>
    </location>
</feature>
<reference evidence="2 3" key="1">
    <citation type="submission" date="2013-11" db="EMBL/GenBank/DDBJ databases">
        <title>Draft genome of the bovine lungworm Dictyocaulus viviparus.</title>
        <authorList>
            <person name="Mitreva M."/>
        </authorList>
    </citation>
    <scope>NUCLEOTIDE SEQUENCE [LARGE SCALE GENOMIC DNA]</scope>
    <source>
        <strain evidence="2 3">HannoverDv2000</strain>
    </source>
</reference>
<name>A0A0D8XJ78_DICVI</name>
<dbReference type="Proteomes" id="UP000053766">
    <property type="component" value="Unassembled WGS sequence"/>
</dbReference>
<protein>
    <submittedName>
        <fullName evidence="2">Uncharacterized protein</fullName>
    </submittedName>
</protein>
<dbReference type="EMBL" id="KN716457">
    <property type="protein sequence ID" value="KJH44670.1"/>
    <property type="molecule type" value="Genomic_DNA"/>
</dbReference>
<evidence type="ECO:0000313" key="2">
    <source>
        <dbReference type="EMBL" id="KJH44670.1"/>
    </source>
</evidence>
<dbReference type="AlphaFoldDB" id="A0A0D8XJ78"/>